<accession>A0ABU7F2E2</accession>
<evidence type="ECO:0000313" key="2">
    <source>
        <dbReference type="Proteomes" id="UP001352852"/>
    </source>
</evidence>
<evidence type="ECO:0000313" key="1">
    <source>
        <dbReference type="EMBL" id="MED6292704.1"/>
    </source>
</evidence>
<keyword evidence="2" id="KW-1185">Reference proteome</keyword>
<dbReference type="EMBL" id="JAHUTJ010073906">
    <property type="protein sequence ID" value="MED6292704.1"/>
    <property type="molecule type" value="Genomic_DNA"/>
</dbReference>
<dbReference type="Proteomes" id="UP001352852">
    <property type="component" value="Unassembled WGS sequence"/>
</dbReference>
<comment type="caution">
    <text evidence="1">The sequence shown here is derived from an EMBL/GenBank/DDBJ whole genome shotgun (WGS) entry which is preliminary data.</text>
</comment>
<name>A0ABU7F2E2_9TELE</name>
<sequence length="106" mass="12054">MSYRPETKPVKEMHFMEGKKKLIFATSVLLHCYSRKHCLDAQLVCLIHSIQQSLFKHSSVPAFTQISPLCTALLSNSERCRSVPSTEVSCAAQTCKRAQYCRYTPQ</sequence>
<reference evidence="1 2" key="1">
    <citation type="submission" date="2021-06" db="EMBL/GenBank/DDBJ databases">
        <authorList>
            <person name="Palmer J.M."/>
        </authorList>
    </citation>
    <scope>NUCLEOTIDE SEQUENCE [LARGE SCALE GENOMIC DNA]</scope>
    <source>
        <strain evidence="1 2">CL_MEX2019</strain>
        <tissue evidence="1">Muscle</tissue>
    </source>
</reference>
<protein>
    <submittedName>
        <fullName evidence="1">Uncharacterized protein</fullName>
    </submittedName>
</protein>
<organism evidence="1 2">
    <name type="scientific">Characodon lateralis</name>
    <dbReference type="NCBI Taxonomy" id="208331"/>
    <lineage>
        <taxon>Eukaryota</taxon>
        <taxon>Metazoa</taxon>
        <taxon>Chordata</taxon>
        <taxon>Craniata</taxon>
        <taxon>Vertebrata</taxon>
        <taxon>Euteleostomi</taxon>
        <taxon>Actinopterygii</taxon>
        <taxon>Neopterygii</taxon>
        <taxon>Teleostei</taxon>
        <taxon>Neoteleostei</taxon>
        <taxon>Acanthomorphata</taxon>
        <taxon>Ovalentaria</taxon>
        <taxon>Atherinomorphae</taxon>
        <taxon>Cyprinodontiformes</taxon>
        <taxon>Goodeidae</taxon>
        <taxon>Characodon</taxon>
    </lineage>
</organism>
<proteinExistence type="predicted"/>
<gene>
    <name evidence="1" type="ORF">CHARACLAT_003062</name>
</gene>